<protein>
    <submittedName>
        <fullName evidence="1">Uncharacterized protein</fullName>
    </submittedName>
</protein>
<organism evidence="1">
    <name type="scientific">Lamprotornis superbus</name>
    <dbReference type="NCBI Taxonomy" id="245042"/>
    <lineage>
        <taxon>Eukaryota</taxon>
        <taxon>Metazoa</taxon>
        <taxon>Chordata</taxon>
        <taxon>Craniata</taxon>
        <taxon>Vertebrata</taxon>
        <taxon>Euteleostomi</taxon>
        <taxon>Archelosauria</taxon>
        <taxon>Archosauria</taxon>
        <taxon>Dinosauria</taxon>
        <taxon>Saurischia</taxon>
        <taxon>Theropoda</taxon>
        <taxon>Coelurosauria</taxon>
        <taxon>Aves</taxon>
        <taxon>Neognathae</taxon>
        <taxon>Neoaves</taxon>
        <taxon>Telluraves</taxon>
        <taxon>Australaves</taxon>
        <taxon>Passeriformes</taxon>
        <taxon>Sturnidae</taxon>
        <taxon>Lamprotornis</taxon>
    </lineage>
</organism>
<dbReference type="PANTHER" id="PTHR14787">
    <property type="entry name" value="C10ORF188 FAMILY MEMBER"/>
    <property type="match status" value="1"/>
</dbReference>
<proteinExistence type="predicted"/>
<reference evidence="2" key="3">
    <citation type="submission" date="2022-01" db="EMBL/GenBank/DDBJ databases">
        <authorList>
            <person name="Rubenstein D.R."/>
        </authorList>
    </citation>
    <scope>NUCLEOTIDE SEQUENCE</scope>
    <source>
        <strain evidence="2">SS15</strain>
        <tissue evidence="2">Liver</tissue>
    </source>
</reference>
<comment type="caution">
    <text evidence="1">The sequence shown here is derived from an EMBL/GenBank/DDBJ whole genome shotgun (WGS) entry which is preliminary data.</text>
</comment>
<gene>
    <name evidence="2" type="ORF">IHE44_0001411</name>
    <name evidence="1" type="ORF">IHE44_014188</name>
</gene>
<evidence type="ECO:0000313" key="3">
    <source>
        <dbReference type="Proteomes" id="UP000618051"/>
    </source>
</evidence>
<accession>A0A835TUP6</accession>
<sequence length="588" mass="64519">MVSARNMEVYVGEEYCGTGRGQSCGTRPAPGETEEVTLYHKYLKFECPAASCRIKLLSFGEKHRVLISKIILEVKAVSAKLATDFPSLGSSIDLDRVQTIMESMGSKLSPGAQQLMDMVRCQQNNSFPLGDKLSWILGKHSDFGGDRAMDGLHSAALQSSLSPSASEPLPVKNHLTSEAVHKDLKITRDLNSEVPERGNTLDSERLPTQQNAVDFRNDLKVMGSLQVQQQGGDTPNVANPQVLLPFLQNLCTQVNHLRLKDGERHLRKSAVAKEEGVQSAGVEQQPICSYLEKIISKNLDLMEKKLMDYIDCQIQALQTHIDNKMFLLMDLVQNSKPNKISQAHYDSNEGRMGPTTVLVFHVYGEMALFCLEMQPLAQRELSLGSEGLCSLGNVGEEKGISSLGRVQEEKGISSLGRVQEEEEVEHCSLTLCTVGKLQAVQELCNGTGKASGLMKDDTNILMESTVVLAPAGVPAVPKVGFSSSTLHIIQLDNFSTQAKVRQSQDRDSSATVKLSAHNVGTVHIEIIITDRAPFSIVENFNPPGTSVLSRFQSQLGLRKTIKKRNNNCQEGDSTNHQCEGIFSSKRKI</sequence>
<dbReference type="OrthoDB" id="5981473at2759"/>
<dbReference type="AlphaFoldDB" id="A0A835TUP6"/>
<dbReference type="EMBL" id="JADDUC010000083">
    <property type="protein sequence ID" value="KAG0119596.1"/>
    <property type="molecule type" value="Genomic_DNA"/>
</dbReference>
<keyword evidence="3" id="KW-1185">Reference proteome</keyword>
<dbReference type="PANTHER" id="PTHR14787:SF1">
    <property type="entry name" value="ATPASE PAAT"/>
    <property type="match status" value="1"/>
</dbReference>
<reference evidence="2 3" key="2">
    <citation type="journal article" date="2021" name="J. Hered.">
        <title>Feather Gene Expression Elucidates the Developmental Basis of Plumage Iridescence in African Starlings.</title>
        <authorList>
            <person name="Rubenstein D.R."/>
            <person name="Corvelo A."/>
            <person name="MacManes M.D."/>
            <person name="Maia R."/>
            <person name="Narzisi G."/>
            <person name="Rousaki A."/>
            <person name="Vandenabeele P."/>
            <person name="Shawkey M.D."/>
            <person name="Solomon J."/>
        </authorList>
    </citation>
    <scope>NUCLEOTIDE SEQUENCE [LARGE SCALE GENOMIC DNA]</scope>
    <source>
        <strain evidence="2">SS15</strain>
    </source>
</reference>
<name>A0A835TUP6_9PASS</name>
<dbReference type="Proteomes" id="UP000618051">
    <property type="component" value="Unassembled WGS sequence"/>
</dbReference>
<feature type="non-terminal residue" evidence="1">
    <location>
        <position position="588"/>
    </location>
</feature>
<dbReference type="InterPro" id="IPR028043">
    <property type="entry name" value="PAAT-like"/>
</dbReference>
<reference evidence="1" key="1">
    <citation type="submission" date="2020-10" db="EMBL/GenBank/DDBJ databases">
        <title>Feather gene expression reveals the developmental basis of iridescence in African starlings.</title>
        <authorList>
            <person name="Rubenstein D.R."/>
        </authorList>
    </citation>
    <scope>NUCLEOTIDE SEQUENCE</scope>
    <source>
        <strain evidence="1">SS15</strain>
        <tissue evidence="1">Liver</tissue>
    </source>
</reference>
<evidence type="ECO:0000313" key="2">
    <source>
        <dbReference type="EMBL" id="KAI1236137.1"/>
    </source>
</evidence>
<evidence type="ECO:0000313" key="1">
    <source>
        <dbReference type="EMBL" id="KAG0119596.1"/>
    </source>
</evidence>
<dbReference type="Pfam" id="PF14958">
    <property type="entry name" value="PAAT-like"/>
    <property type="match status" value="1"/>
</dbReference>
<dbReference type="EMBL" id="JADDUC020000010">
    <property type="protein sequence ID" value="KAI1236137.1"/>
    <property type="molecule type" value="Genomic_DNA"/>
</dbReference>